<dbReference type="AlphaFoldDB" id="A0AAU9K0I0"/>
<dbReference type="EMBL" id="CAJZBQ010000043">
    <property type="protein sequence ID" value="CAG9327484.1"/>
    <property type="molecule type" value="Genomic_DNA"/>
</dbReference>
<proteinExistence type="predicted"/>
<evidence type="ECO:0000313" key="2">
    <source>
        <dbReference type="Proteomes" id="UP001162131"/>
    </source>
</evidence>
<dbReference type="Proteomes" id="UP001162131">
    <property type="component" value="Unassembled WGS sequence"/>
</dbReference>
<keyword evidence="2" id="KW-1185">Reference proteome</keyword>
<gene>
    <name evidence="1" type="ORF">BSTOLATCC_MIC43519</name>
</gene>
<name>A0AAU9K0I0_9CILI</name>
<protein>
    <submittedName>
        <fullName evidence="1">Uncharacterized protein</fullName>
    </submittedName>
</protein>
<comment type="caution">
    <text evidence="1">The sequence shown here is derived from an EMBL/GenBank/DDBJ whole genome shotgun (WGS) entry which is preliminary data.</text>
</comment>
<sequence length="265" mass="31406">MLRSVVASSLRRFSTVSPYYEEHYQYIGNPSQEEFQKFMLGERKALVQDTTVFKPKEQIEFNRTGELLLYEAEPFRLKDVLTPYPYSVWSWSMPSFLYMYFANPFGLLWLQNDLFLLAGLWCWYPQVEYVFNLRYCISRLWLLRGGKVLKVEHSNVTGYRWKSWIFIDEINLLTEDKKRLEPEKGLKANILDENKQLKAETHIQVDNFVDVGRNMQDHVLVLCKDGQVHSPEILEAVLKGFEVDTTNFRINTLHTERWLEPNTNS</sequence>
<reference evidence="1" key="1">
    <citation type="submission" date="2021-09" db="EMBL/GenBank/DDBJ databases">
        <authorList>
            <consortium name="AG Swart"/>
            <person name="Singh M."/>
            <person name="Singh A."/>
            <person name="Seah K."/>
            <person name="Emmerich C."/>
        </authorList>
    </citation>
    <scope>NUCLEOTIDE SEQUENCE</scope>
    <source>
        <strain evidence="1">ATCC30299</strain>
    </source>
</reference>
<accession>A0AAU9K0I0</accession>
<evidence type="ECO:0000313" key="1">
    <source>
        <dbReference type="EMBL" id="CAG9327484.1"/>
    </source>
</evidence>
<organism evidence="1 2">
    <name type="scientific">Blepharisma stoltei</name>
    <dbReference type="NCBI Taxonomy" id="1481888"/>
    <lineage>
        <taxon>Eukaryota</taxon>
        <taxon>Sar</taxon>
        <taxon>Alveolata</taxon>
        <taxon>Ciliophora</taxon>
        <taxon>Postciliodesmatophora</taxon>
        <taxon>Heterotrichea</taxon>
        <taxon>Heterotrichida</taxon>
        <taxon>Blepharismidae</taxon>
        <taxon>Blepharisma</taxon>
    </lineage>
</organism>